<accession>A0A397CWG3</accession>
<keyword evidence="2" id="KW-0597">Phosphoprotein</keyword>
<organism evidence="4 5">
    <name type="scientific">Aphanomyces astaci</name>
    <name type="common">Crayfish plague agent</name>
    <dbReference type="NCBI Taxonomy" id="112090"/>
    <lineage>
        <taxon>Eukaryota</taxon>
        <taxon>Sar</taxon>
        <taxon>Stramenopiles</taxon>
        <taxon>Oomycota</taxon>
        <taxon>Saprolegniomycetes</taxon>
        <taxon>Saprolegniales</taxon>
        <taxon>Verrucalvaceae</taxon>
        <taxon>Aphanomyces</taxon>
    </lineage>
</organism>
<evidence type="ECO:0000259" key="3">
    <source>
        <dbReference type="PROSITE" id="PS50075"/>
    </source>
</evidence>
<dbReference type="PROSITE" id="PS00455">
    <property type="entry name" value="AMP_BINDING"/>
    <property type="match status" value="2"/>
</dbReference>
<dbReference type="EMBL" id="QUTC01006681">
    <property type="protein sequence ID" value="RHY50940.1"/>
    <property type="molecule type" value="Genomic_DNA"/>
</dbReference>
<dbReference type="InterPro" id="IPR010071">
    <property type="entry name" value="AA_adenyl_dom"/>
</dbReference>
<protein>
    <recommendedName>
        <fullName evidence="3">Carrier domain-containing protein</fullName>
    </recommendedName>
</protein>
<dbReference type="InterPro" id="IPR036736">
    <property type="entry name" value="ACP-like_sf"/>
</dbReference>
<dbReference type="SUPFAM" id="SSF47336">
    <property type="entry name" value="ACP-like"/>
    <property type="match status" value="2"/>
</dbReference>
<dbReference type="SUPFAM" id="SSF52777">
    <property type="entry name" value="CoA-dependent acyltransferases"/>
    <property type="match status" value="6"/>
</dbReference>
<sequence length="2270" mass="250240">MAKIWAQVLGVNVNDIGRRTSFFSIGGDSISAIHVASAAREVGCEFALSGFLKSPLLWEVALSCNLPYCKDWPVVKVALDTLAAVGHSWKVPLELTEFEVYPTTSLQSGMVFATLRRRDAYVFQHHLQLRNGLNDVTRMVNVITQLAEAYDILRTTFVTVPSGVLQVIHTGLQHLQVANADAASIDAFLEADHRRGFEVGDKCFSRFSMVQTPLSSTLYCVLTMHHALYDGWTIAMLLRDLYDLLHDERPLVPRPSFRRVVDYIQAQDQRDTETFWRGYLHGLNVHLIALGTVQHGVASPGSAATRRPTSIALQLNEIQEASKRVGLTVAEFTRLVWALTLRKYTRHNDVIFGQVLSNRNLPVSDVARILGPLISTVPCRVTFDESSNSLRGAIASIQAQRGALVGHSYASLVDMKRWSGVVDNVFDTVLAFQQLPAIWDFGPGSSTYDIAAPHAVEHTLEVTIWPNETHLTVLARHDPTRLTDEHARQILEEMRHTSGQVYALSHDLDDDSSMLWDVSDTQRGWIDASSFGPQTILPYELVHHAFEARATSHPTTPAIEFEGTCLTYGQLNDRANTLAAQLYCMGVGVGHRVGVVMERCLEFPTALLAALKVGASMMPLDAAFPVSRLLYMLADANAFVVVTTDKHRHLVESMTLGIPFVCISSSSTDAASSQPIKASRCNATRTDEAYVVYTSGSSGTPKGVPVTHAAAVNVSHFRSVETGFVPGHRVMQFMAIGFDGFQWDLWKCLSNGATLVLRSHEVLHELKSIHAFTCTPTALFLLGHPSEFPSLRVVSVAGETCPLVLKDLWAPYVRFMNLYGPSECAIMTHYAELQPGDPITIGRPLENVHSYILDSNQRPVPVGVVGELCLGGVCVSPGYINLPHQTNERFIPDPFVQGGVMFRTGDLGRLLLDGNFELLGREDSQVKLKGYRIELDEVAGAMMQHPDVVSAAVIVKDKSHLVGYFTPASVAIEKLQQIVAAHLPVYMVPAVWVGLDVMPQNSNGKIDKNALQAMEVEVQVEALETESERRMAKIWAQVLGVNVNDIGRRTSFFSIGGDSISAIRVVSVAKQFGVYLRTSDVMKHSALYSMCRVAKSVDKDNHRSAVAEVYGDVLLTPIQRLNFAHPWNNVHFWNLSITQECSVKLNLSDLNTAVTILVAHHDMLRARFRRNGSEWTQHVMKASDAGPPLVECVDVDGFASLESAILNKEQSLHLTDGPLFCVTVFDTPDASQYIHLTMHHAIADLVSWRILLSDLQALLSHKALSAKTTSFQEWASRLERQAVEWDPLLWSDYMCDDVLPPSNASVYNSTRHRIVLDPLVAMQLDKANETYGTNIQELALAALTGALNELHGDRVDLCVMLEGHGRDAWDSSLDMSSTVGWFTSEYPVVLSATETVAGLVRQVKQKLRGVPHHGLSYGAIKYLAPSSGRTERIKLHRRHNLSFNYTGRFQEVDSAGSRFFRPVQGLLHVPQHGPDEQELSPGSLLVSHGDGTILALDMHIPEWALSPDQVRAWGTLWCKWMLLLVHHCLDSATIGGRTLSDVPLLQSTETVLAVEAEMLNTLGLRPLDVQDVYPVTPLQAGFLVALMDDPAAYVLQVVLDVCGDLSLDRLQRSWHRVSQDISFLRTTAVASEVGMYQAVTKQDWSEWTMLDESWSVATLMDSTAKFLVADRRRGFTLASKSFHRFTGVRVSGTMSKRLYKMLTDGALSREFWTMALEHADKTAKVALAKPLELDGGDLEMYKSHSQTLVLPQLTQVCKLLEVTPSSIFRTAWAIVLQQYTQSNHVVFGSVVSGRDGGHPGAERMVGMLINTVPVLVHVPLAMAASQCIQSVHAYSTDLLEHAHCSLSDIQHWIGTSELFDTILAYANYPQSELHKSNAPRPFSIELQGGEEFVDVPICVAISPKDPDSFDIKITFKCKVVDEAIVQFMAHRFTHVLSVIANITTCDQVIGDIGAISHDEQRLGQGAMKGTQVPLPYDLLHHAFEEKAREHPGLPAVEYGQSVLRYGDLDEQANTLAVKLTALGVQVGHRVAVIMERCLEFPIGLLAALKTGASMMPLDAAFPPDRLKYMLTDASVSVVVSTNEHCDHIAAVMIDVPIVYISSRELALEPTSVFLPHSKQIATALDEAYVVYTSGSSGKPKGVPVIHGGATNVMVHSSAPVGIVQHARVMQFMAVSFDGFQMDMWKCLSHGATLVLRDNDFMETLKLSIDAFACTPTALGLLGHPRNYPRVKVVSVGGEACPLALKDLWAPYVRFMNLYGPSECAIMTHYA</sequence>
<dbReference type="Proteomes" id="UP000265716">
    <property type="component" value="Unassembled WGS sequence"/>
</dbReference>
<dbReference type="Pfam" id="PF00501">
    <property type="entry name" value="AMP-binding"/>
    <property type="match status" value="2"/>
</dbReference>
<dbReference type="InterPro" id="IPR009081">
    <property type="entry name" value="PP-bd_ACP"/>
</dbReference>
<dbReference type="InterPro" id="IPR000873">
    <property type="entry name" value="AMP-dep_synth/lig_dom"/>
</dbReference>
<dbReference type="Pfam" id="PF13193">
    <property type="entry name" value="AMP-binding_C"/>
    <property type="match status" value="1"/>
</dbReference>
<dbReference type="GO" id="GO:0003824">
    <property type="term" value="F:catalytic activity"/>
    <property type="evidence" value="ECO:0007669"/>
    <property type="project" value="InterPro"/>
</dbReference>
<dbReference type="Gene3D" id="1.10.1200.10">
    <property type="entry name" value="ACP-like"/>
    <property type="match status" value="2"/>
</dbReference>
<dbReference type="InterPro" id="IPR042099">
    <property type="entry name" value="ANL_N_sf"/>
</dbReference>
<reference evidence="4 5" key="1">
    <citation type="submission" date="2018-08" db="EMBL/GenBank/DDBJ databases">
        <title>Aphanomyces genome sequencing and annotation.</title>
        <authorList>
            <person name="Minardi D."/>
            <person name="Oidtmann B."/>
            <person name="Van Der Giezen M."/>
            <person name="Studholme D.J."/>
        </authorList>
    </citation>
    <scope>NUCLEOTIDE SEQUENCE [LARGE SCALE GENOMIC DNA]</scope>
    <source>
        <strain evidence="4 5">SA</strain>
    </source>
</reference>
<dbReference type="Pfam" id="PF00668">
    <property type="entry name" value="Condensation"/>
    <property type="match status" value="4"/>
</dbReference>
<evidence type="ECO:0000313" key="4">
    <source>
        <dbReference type="EMBL" id="RHY50940.1"/>
    </source>
</evidence>
<dbReference type="InterPro" id="IPR045851">
    <property type="entry name" value="AMP-bd_C_sf"/>
</dbReference>
<evidence type="ECO:0000256" key="1">
    <source>
        <dbReference type="ARBA" id="ARBA00022450"/>
    </source>
</evidence>
<evidence type="ECO:0000256" key="2">
    <source>
        <dbReference type="ARBA" id="ARBA00022553"/>
    </source>
</evidence>
<dbReference type="Gene3D" id="3.30.559.30">
    <property type="entry name" value="Nonribosomal peptide synthetase, condensation domain"/>
    <property type="match status" value="3"/>
</dbReference>
<dbReference type="VEuPathDB" id="FungiDB:H257_14885"/>
<keyword evidence="1" id="KW-0596">Phosphopantetheine</keyword>
<dbReference type="GO" id="GO:0043041">
    <property type="term" value="P:amino acid activation for nonribosomal peptide biosynthetic process"/>
    <property type="evidence" value="ECO:0007669"/>
    <property type="project" value="TreeGrafter"/>
</dbReference>
<dbReference type="Pfam" id="PF00550">
    <property type="entry name" value="PP-binding"/>
    <property type="match status" value="2"/>
</dbReference>
<dbReference type="InterPro" id="IPR023213">
    <property type="entry name" value="CAT-like_dom_sf"/>
</dbReference>
<gene>
    <name evidence="4" type="ORF">DYB38_009250</name>
</gene>
<feature type="domain" description="Carrier" evidence="3">
    <location>
        <begin position="1022"/>
        <end position="1098"/>
    </location>
</feature>
<dbReference type="Gene3D" id="3.40.50.12780">
    <property type="entry name" value="N-terminal domain of ligase-like"/>
    <property type="match status" value="2"/>
</dbReference>
<dbReference type="CDD" id="cd19542">
    <property type="entry name" value="CT_NRPS-like"/>
    <property type="match status" value="1"/>
</dbReference>
<comment type="caution">
    <text evidence="4">The sequence shown here is derived from an EMBL/GenBank/DDBJ whole genome shotgun (WGS) entry which is preliminary data.</text>
</comment>
<proteinExistence type="predicted"/>
<feature type="non-terminal residue" evidence="4">
    <location>
        <position position="2270"/>
    </location>
</feature>
<dbReference type="GO" id="GO:0031177">
    <property type="term" value="F:phosphopantetheine binding"/>
    <property type="evidence" value="ECO:0007669"/>
    <property type="project" value="TreeGrafter"/>
</dbReference>
<dbReference type="GO" id="GO:0044550">
    <property type="term" value="P:secondary metabolite biosynthetic process"/>
    <property type="evidence" value="ECO:0007669"/>
    <property type="project" value="TreeGrafter"/>
</dbReference>
<dbReference type="PANTHER" id="PTHR45527:SF1">
    <property type="entry name" value="FATTY ACID SYNTHASE"/>
    <property type="match status" value="1"/>
</dbReference>
<dbReference type="InterPro" id="IPR006162">
    <property type="entry name" value="Ppantetheine_attach_site"/>
</dbReference>
<dbReference type="PROSITE" id="PS50075">
    <property type="entry name" value="CARRIER"/>
    <property type="match status" value="2"/>
</dbReference>
<name>A0A397CWG3_APHAT</name>
<dbReference type="PROSITE" id="PS00012">
    <property type="entry name" value="PHOSPHOPANTETHEINE"/>
    <property type="match status" value="1"/>
</dbReference>
<evidence type="ECO:0000313" key="5">
    <source>
        <dbReference type="Proteomes" id="UP000265716"/>
    </source>
</evidence>
<dbReference type="InterPro" id="IPR001242">
    <property type="entry name" value="Condensation_dom"/>
</dbReference>
<feature type="domain" description="Carrier" evidence="3">
    <location>
        <begin position="1"/>
        <end position="68"/>
    </location>
</feature>
<dbReference type="Gene3D" id="3.30.559.10">
    <property type="entry name" value="Chloramphenicol acetyltransferase-like domain"/>
    <property type="match status" value="3"/>
</dbReference>
<dbReference type="InterPro" id="IPR020845">
    <property type="entry name" value="AMP-binding_CS"/>
</dbReference>
<dbReference type="GO" id="GO:0005737">
    <property type="term" value="C:cytoplasm"/>
    <property type="evidence" value="ECO:0007669"/>
    <property type="project" value="TreeGrafter"/>
</dbReference>
<dbReference type="Gene3D" id="3.30.300.30">
    <property type="match status" value="1"/>
</dbReference>
<dbReference type="InterPro" id="IPR025110">
    <property type="entry name" value="AMP-bd_C"/>
</dbReference>
<dbReference type="SUPFAM" id="SSF56801">
    <property type="entry name" value="Acetyl-CoA synthetase-like"/>
    <property type="match status" value="2"/>
</dbReference>
<dbReference type="PANTHER" id="PTHR45527">
    <property type="entry name" value="NONRIBOSOMAL PEPTIDE SYNTHETASE"/>
    <property type="match status" value="1"/>
</dbReference>
<dbReference type="CDD" id="cd05930">
    <property type="entry name" value="A_NRPS"/>
    <property type="match status" value="1"/>
</dbReference>
<dbReference type="NCBIfam" id="TIGR01733">
    <property type="entry name" value="AA-adenyl-dom"/>
    <property type="match status" value="1"/>
</dbReference>